<feature type="transmembrane region" description="Helical" evidence="3">
    <location>
        <begin position="6"/>
        <end position="24"/>
    </location>
</feature>
<keyword evidence="6" id="KW-1185">Reference proteome</keyword>
<proteinExistence type="inferred from homology"/>
<feature type="domain" description="EamA" evidence="4">
    <location>
        <begin position="256"/>
        <end position="337"/>
    </location>
</feature>
<evidence type="ECO:0000313" key="6">
    <source>
        <dbReference type="Proteomes" id="UP001235720"/>
    </source>
</evidence>
<reference evidence="5 6" key="1">
    <citation type="submission" date="2023-06" db="EMBL/GenBank/DDBJ databases">
        <authorList>
            <person name="Feng G."/>
            <person name="Li J."/>
            <person name="Zhu H."/>
        </authorList>
    </citation>
    <scope>NUCLEOTIDE SEQUENCE [LARGE SCALE GENOMIC DNA]</scope>
    <source>
        <strain evidence="5 6">RHCJP20</strain>
    </source>
</reference>
<feature type="compositionally biased region" description="Low complexity" evidence="2">
    <location>
        <begin position="228"/>
        <end position="238"/>
    </location>
</feature>
<feature type="transmembrane region" description="Helical" evidence="3">
    <location>
        <begin position="31"/>
        <end position="53"/>
    </location>
</feature>
<keyword evidence="3" id="KW-0812">Transmembrane</keyword>
<comment type="caution">
    <text evidence="5">The sequence shown here is derived from an EMBL/GenBank/DDBJ whole genome shotgun (WGS) entry which is preliminary data.</text>
</comment>
<feature type="transmembrane region" description="Helical" evidence="3">
    <location>
        <begin position="291"/>
        <end position="314"/>
    </location>
</feature>
<evidence type="ECO:0000256" key="1">
    <source>
        <dbReference type="ARBA" id="ARBA00007362"/>
    </source>
</evidence>
<feature type="transmembrane region" description="Helical" evidence="3">
    <location>
        <begin position="263"/>
        <end position="285"/>
    </location>
</feature>
<evidence type="ECO:0000256" key="3">
    <source>
        <dbReference type="SAM" id="Phobius"/>
    </source>
</evidence>
<feature type="region of interest" description="Disordered" evidence="2">
    <location>
        <begin position="203"/>
        <end position="238"/>
    </location>
</feature>
<evidence type="ECO:0000256" key="2">
    <source>
        <dbReference type="SAM" id="MobiDB-lite"/>
    </source>
</evidence>
<keyword evidence="3" id="KW-1133">Transmembrane helix</keyword>
<accession>A0ABT7TDA0</accession>
<keyword evidence="3" id="KW-0472">Membrane</keyword>
<feature type="transmembrane region" description="Helical" evidence="3">
    <location>
        <begin position="59"/>
        <end position="82"/>
    </location>
</feature>
<comment type="similarity">
    <text evidence="1">Belongs to the EamA transporter family.</text>
</comment>
<feature type="transmembrane region" description="Helical" evidence="3">
    <location>
        <begin position="115"/>
        <end position="135"/>
    </location>
</feature>
<organism evidence="5 6">
    <name type="scientific">Curtobacterium subtropicum</name>
    <dbReference type="NCBI Taxonomy" id="3055138"/>
    <lineage>
        <taxon>Bacteria</taxon>
        <taxon>Bacillati</taxon>
        <taxon>Actinomycetota</taxon>
        <taxon>Actinomycetes</taxon>
        <taxon>Micrococcales</taxon>
        <taxon>Microbacteriaceae</taxon>
        <taxon>Curtobacterium</taxon>
    </lineage>
</organism>
<gene>
    <name evidence="5" type="ORF">QUG98_02730</name>
</gene>
<dbReference type="SUPFAM" id="SSF103481">
    <property type="entry name" value="Multidrug resistance efflux transporter EmrE"/>
    <property type="match status" value="1"/>
</dbReference>
<feature type="transmembrane region" description="Helical" evidence="3">
    <location>
        <begin position="176"/>
        <end position="196"/>
    </location>
</feature>
<dbReference type="Pfam" id="PF00892">
    <property type="entry name" value="EamA"/>
    <property type="match status" value="1"/>
</dbReference>
<evidence type="ECO:0000259" key="4">
    <source>
        <dbReference type="Pfam" id="PF00892"/>
    </source>
</evidence>
<dbReference type="InterPro" id="IPR037185">
    <property type="entry name" value="EmrE-like"/>
</dbReference>
<feature type="compositionally biased region" description="Low complexity" evidence="2">
    <location>
        <begin position="203"/>
        <end position="221"/>
    </location>
</feature>
<dbReference type="Proteomes" id="UP001235720">
    <property type="component" value="Unassembled WGS sequence"/>
</dbReference>
<sequence length="340" mass="33301">MLSVLLGLTGAVVYGAADFLGGLAARRIRAVTVAAVAAAVGLLPLVLGVPVVGAALSGAAVAAGVAAGVSGSVAVLLLYRALAVGPMSVLSPLTAVFAAVTPVAVALLGGTVLSLAASVALVVAVVAVVLVAAVRDTSGARVTAVGVVTAAVAGCGFGGIVLAYDAAPADAGVATLLVGRVVQTVLLGAVAVVVAVRSGTVRTGGADHVAPSASAGRPAAGGPRGQRRQGTSRWSGRSRWSRWSGRSRWSRWSGRSRWSRRTVVAVVACGALDALANACIQAALHVGSGDAALPVVSVLNALYPIGTVALAGVVLRERLTAVQWTGIVLAFVASIGLALA</sequence>
<feature type="transmembrane region" description="Helical" evidence="3">
    <location>
        <begin position="142"/>
        <end position="164"/>
    </location>
</feature>
<feature type="transmembrane region" description="Helical" evidence="3">
    <location>
        <begin position="89"/>
        <end position="109"/>
    </location>
</feature>
<dbReference type="EMBL" id="JAUCMM010000001">
    <property type="protein sequence ID" value="MDM7887359.1"/>
    <property type="molecule type" value="Genomic_DNA"/>
</dbReference>
<feature type="transmembrane region" description="Helical" evidence="3">
    <location>
        <begin position="321"/>
        <end position="339"/>
    </location>
</feature>
<dbReference type="RefSeq" id="WP_289469092.1">
    <property type="nucleotide sequence ID" value="NZ_JAUCMM010000001.1"/>
</dbReference>
<dbReference type="InterPro" id="IPR000620">
    <property type="entry name" value="EamA_dom"/>
</dbReference>
<evidence type="ECO:0000313" key="5">
    <source>
        <dbReference type="EMBL" id="MDM7887359.1"/>
    </source>
</evidence>
<name>A0ABT7TDA0_9MICO</name>
<protein>
    <submittedName>
        <fullName evidence="5">EamA family transporter</fullName>
    </submittedName>
</protein>